<proteinExistence type="predicted"/>
<organism evidence="3">
    <name type="scientific">Anisakis simplex</name>
    <name type="common">Herring worm</name>
    <dbReference type="NCBI Taxonomy" id="6269"/>
    <lineage>
        <taxon>Eukaryota</taxon>
        <taxon>Metazoa</taxon>
        <taxon>Ecdysozoa</taxon>
        <taxon>Nematoda</taxon>
        <taxon>Chromadorea</taxon>
        <taxon>Rhabditida</taxon>
        <taxon>Spirurina</taxon>
        <taxon>Ascaridomorpha</taxon>
        <taxon>Ascaridoidea</taxon>
        <taxon>Anisakidae</taxon>
        <taxon>Anisakis</taxon>
        <taxon>Anisakis simplex complex</taxon>
    </lineage>
</organism>
<protein>
    <submittedName>
        <fullName evidence="3">Ovule protein</fullName>
    </submittedName>
</protein>
<evidence type="ECO:0000313" key="3">
    <source>
        <dbReference type="WBParaSite" id="ASIM_0000284401-mRNA-1"/>
    </source>
</evidence>
<dbReference type="WBParaSite" id="ASIM_0000284401-mRNA-1">
    <property type="protein sequence ID" value="ASIM_0000284401-mRNA-1"/>
    <property type="gene ID" value="ASIM_0000284401"/>
</dbReference>
<accession>A0A0M3J5L3</accession>
<gene>
    <name evidence="1" type="ORF">ASIM_LOCUS2697</name>
</gene>
<reference evidence="3" key="1">
    <citation type="submission" date="2017-02" db="UniProtKB">
        <authorList>
            <consortium name="WormBaseParasite"/>
        </authorList>
    </citation>
    <scope>IDENTIFICATION</scope>
</reference>
<dbReference type="AlphaFoldDB" id="A0A0M3J5L3"/>
<name>A0A0M3J5L3_ANISI</name>
<evidence type="ECO:0000313" key="2">
    <source>
        <dbReference type="Proteomes" id="UP000267096"/>
    </source>
</evidence>
<dbReference type="Proteomes" id="UP000267096">
    <property type="component" value="Unassembled WGS sequence"/>
</dbReference>
<reference evidence="1 2" key="2">
    <citation type="submission" date="2018-11" db="EMBL/GenBank/DDBJ databases">
        <authorList>
            <consortium name="Pathogen Informatics"/>
        </authorList>
    </citation>
    <scope>NUCLEOTIDE SEQUENCE [LARGE SCALE GENOMIC DNA]</scope>
</reference>
<evidence type="ECO:0000313" key="1">
    <source>
        <dbReference type="EMBL" id="VDK20426.1"/>
    </source>
</evidence>
<sequence length="85" mass="9638">MKHYWWAVVKSVEVTRWEGLDESDESNKLDISIGEVMCTERGKTDDILDQESRDGVVRDGARGCTEINGFSVVAIANWMDSLVMR</sequence>
<dbReference type="EMBL" id="UYRR01003751">
    <property type="protein sequence ID" value="VDK20426.1"/>
    <property type="molecule type" value="Genomic_DNA"/>
</dbReference>
<keyword evidence="2" id="KW-1185">Reference proteome</keyword>